<feature type="domain" description="RING-type" evidence="3">
    <location>
        <begin position="11"/>
        <end position="56"/>
    </location>
</feature>
<dbReference type="GeneID" id="14498132"/>
<keyword evidence="5" id="KW-1185">Reference proteome</keyword>
<reference evidence="4 5" key="1">
    <citation type="journal article" date="2011" name="Proc. Natl. Acad. Sci. U.S.A.">
        <title>Evolutionary erosion of yeast sex chromosomes by mating-type switching accidents.</title>
        <authorList>
            <person name="Gordon J.L."/>
            <person name="Armisen D."/>
            <person name="Proux-Wera E."/>
            <person name="Oheigeartaigh S.S."/>
            <person name="Byrne K.P."/>
            <person name="Wolfe K.H."/>
        </authorList>
    </citation>
    <scope>NUCLEOTIDE SEQUENCE [LARGE SCALE GENOMIC DNA]</scope>
    <source>
        <strain evidence="5">ATCC 34711 / CBS 6284 / DSM 70876 / NBRC 10599 / NRRL Y-10934 / UCD 77-7</strain>
    </source>
</reference>
<feature type="region of interest" description="Disordered" evidence="2">
    <location>
        <begin position="518"/>
        <end position="540"/>
    </location>
</feature>
<feature type="compositionally biased region" description="Low complexity" evidence="2">
    <location>
        <begin position="317"/>
        <end position="356"/>
    </location>
</feature>
<organism evidence="4 5">
    <name type="scientific">Henningerozyma blattae (strain ATCC 34711 / CBS 6284 / DSM 70876 / NBRC 10599 / NRRL Y-10934 / UCD 77-7)</name>
    <name type="common">Yeast</name>
    <name type="synonym">Tetrapisispora blattae</name>
    <dbReference type="NCBI Taxonomy" id="1071380"/>
    <lineage>
        <taxon>Eukaryota</taxon>
        <taxon>Fungi</taxon>
        <taxon>Dikarya</taxon>
        <taxon>Ascomycota</taxon>
        <taxon>Saccharomycotina</taxon>
        <taxon>Saccharomycetes</taxon>
        <taxon>Saccharomycetales</taxon>
        <taxon>Saccharomycetaceae</taxon>
        <taxon>Henningerozyma</taxon>
    </lineage>
</organism>
<evidence type="ECO:0000256" key="1">
    <source>
        <dbReference type="SAM" id="Coils"/>
    </source>
</evidence>
<dbReference type="InterPro" id="IPR001841">
    <property type="entry name" value="Znf_RING"/>
</dbReference>
<protein>
    <recommendedName>
        <fullName evidence="3">RING-type domain-containing protein</fullName>
    </recommendedName>
</protein>
<dbReference type="RefSeq" id="XP_004182474.1">
    <property type="nucleotide sequence ID" value="XM_004182426.1"/>
</dbReference>
<dbReference type="Proteomes" id="UP000002866">
    <property type="component" value="Chromosome 9"/>
</dbReference>
<name>I2H9A3_HENB6</name>
<feature type="compositionally biased region" description="Polar residues" evidence="2">
    <location>
        <begin position="295"/>
        <end position="316"/>
    </location>
</feature>
<dbReference type="STRING" id="1071380.I2H9A3"/>
<dbReference type="HOGENOM" id="CLU_051887_0_0_1"/>
<sequence length="540" mass="61878">MDLFNQPFVFCNICYKKSTKQSPLYITSCAHILCSTHLHVEKINNNTIQNNCLYCDTNNISIIKLDDEKNLPYDILSYFKPFSISNSNLLETFLNVSNFQFNNLINHFSHLQSINSKLNLRLIRQKNLLAEAKISIDQIPILKNEIENLKSKLIEYENLKLKLNEYENLHLNVNLNSMTKMNRPINNPSTTNITTNSSSFFNNTNPIQRSATSSVLSNNRNNNKNINNFFIKKKKPLSTKDRLPVTVDLTMDDDINSTRNIPKQQRRNIQTCNINETFREKFKKNSNKFLNSSNTHSASETSNHSIRSGSSRTTDSNNYRIINDINNKNNNNNNNNNNKNNTSSNTNNNPNFFLNNNNFISESTHIENTNGNSFSPIPTLNINNLPNISPLPSNSNQTTNNNINNNKSINTNNEILMPPALQNLKLTRRSNTLNSIQNMTNSSQLINNYANNRRNTWNKNNNLLTRKRLGSSRIPDLYSSRDLLISTSNVNIKNSRTNENNNTNQFSKNSIQNGISSKQRANNIKNNPSTNKNAKYTRIR</sequence>
<evidence type="ECO:0000256" key="2">
    <source>
        <dbReference type="SAM" id="MobiDB-lite"/>
    </source>
</evidence>
<dbReference type="InParanoid" id="I2H9A3"/>
<evidence type="ECO:0000313" key="4">
    <source>
        <dbReference type="EMBL" id="CCH62955.1"/>
    </source>
</evidence>
<proteinExistence type="predicted"/>
<evidence type="ECO:0000313" key="5">
    <source>
        <dbReference type="Proteomes" id="UP000002866"/>
    </source>
</evidence>
<feature type="region of interest" description="Disordered" evidence="2">
    <location>
        <begin position="288"/>
        <end position="356"/>
    </location>
</feature>
<dbReference type="AlphaFoldDB" id="I2H9A3"/>
<dbReference type="OrthoDB" id="2535391at2759"/>
<dbReference type="Pfam" id="PF14634">
    <property type="entry name" value="zf-RING_5"/>
    <property type="match status" value="1"/>
</dbReference>
<evidence type="ECO:0000259" key="3">
    <source>
        <dbReference type="Pfam" id="PF14634"/>
    </source>
</evidence>
<accession>I2H9A3</accession>
<dbReference type="EMBL" id="HE806324">
    <property type="protein sequence ID" value="CCH62955.1"/>
    <property type="molecule type" value="Genomic_DNA"/>
</dbReference>
<dbReference type="KEGG" id="tbl:TBLA_0I02990"/>
<feature type="compositionally biased region" description="Low complexity" evidence="2">
    <location>
        <begin position="522"/>
        <end position="533"/>
    </location>
</feature>
<dbReference type="eggNOG" id="KOG4739">
    <property type="taxonomic scope" value="Eukaryota"/>
</dbReference>
<gene>
    <name evidence="4" type="primary">TBLA0I02990</name>
    <name evidence="4" type="ORF">TBLA_0I02990</name>
</gene>
<feature type="coiled-coil region" evidence="1">
    <location>
        <begin position="139"/>
        <end position="176"/>
    </location>
</feature>
<keyword evidence="1" id="KW-0175">Coiled coil</keyword>
<feature type="region of interest" description="Disordered" evidence="2">
    <location>
        <begin position="388"/>
        <end position="411"/>
    </location>
</feature>